<dbReference type="GO" id="GO:0003677">
    <property type="term" value="F:DNA binding"/>
    <property type="evidence" value="ECO:0007669"/>
    <property type="project" value="UniProtKB-UniRule"/>
</dbReference>
<dbReference type="Pfam" id="PF05920">
    <property type="entry name" value="Homeobox_KN"/>
    <property type="match status" value="1"/>
</dbReference>
<dbReference type="AlphaFoldDB" id="B8BWI6"/>
<evidence type="ECO:0000313" key="6">
    <source>
        <dbReference type="EMBL" id="EED94037.1"/>
    </source>
</evidence>
<feature type="domain" description="Homeobox" evidence="5">
    <location>
        <begin position="3"/>
        <end position="68"/>
    </location>
</feature>
<comment type="subcellular location">
    <subcellularLocation>
        <location evidence="4">Nucleus</location>
    </subcellularLocation>
</comment>
<keyword evidence="1 4" id="KW-0238">DNA-binding</keyword>
<dbReference type="PANTHER" id="PTHR11850">
    <property type="entry name" value="HOMEOBOX PROTEIN TRANSCRIPTION FACTORS"/>
    <property type="match status" value="1"/>
</dbReference>
<dbReference type="PROSITE" id="PS50071">
    <property type="entry name" value="HOMEOBOX_2"/>
    <property type="match status" value="1"/>
</dbReference>
<dbReference type="PaxDb" id="35128-Thaps261967"/>
<dbReference type="GeneID" id="7443821"/>
<keyword evidence="2 4" id="KW-0371">Homeobox</keyword>
<dbReference type="EMBL" id="CM000640">
    <property type="protein sequence ID" value="EED94037.1"/>
    <property type="molecule type" value="Genomic_DNA"/>
</dbReference>
<feature type="non-terminal residue" evidence="6">
    <location>
        <position position="1"/>
    </location>
</feature>
<keyword evidence="7" id="KW-1185">Reference proteome</keyword>
<feature type="DNA-binding region" description="Homeobox" evidence="4">
    <location>
        <begin position="5"/>
        <end position="69"/>
    </location>
</feature>
<evidence type="ECO:0000256" key="2">
    <source>
        <dbReference type="ARBA" id="ARBA00023155"/>
    </source>
</evidence>
<organism evidence="6 7">
    <name type="scientific">Thalassiosira pseudonana</name>
    <name type="common">Marine diatom</name>
    <name type="synonym">Cyclotella nana</name>
    <dbReference type="NCBI Taxonomy" id="35128"/>
    <lineage>
        <taxon>Eukaryota</taxon>
        <taxon>Sar</taxon>
        <taxon>Stramenopiles</taxon>
        <taxon>Ochrophyta</taxon>
        <taxon>Bacillariophyta</taxon>
        <taxon>Coscinodiscophyceae</taxon>
        <taxon>Thalassiosirophycidae</taxon>
        <taxon>Thalassiosirales</taxon>
        <taxon>Thalassiosiraceae</taxon>
        <taxon>Thalassiosira</taxon>
    </lineage>
</organism>
<evidence type="ECO:0000259" key="5">
    <source>
        <dbReference type="PROSITE" id="PS50071"/>
    </source>
</evidence>
<feature type="non-terminal residue" evidence="6">
    <location>
        <position position="70"/>
    </location>
</feature>
<dbReference type="InterPro" id="IPR008422">
    <property type="entry name" value="KN_HD"/>
</dbReference>
<dbReference type="GO" id="GO:0005634">
    <property type="term" value="C:nucleus"/>
    <property type="evidence" value="ECO:0007669"/>
    <property type="project" value="UniProtKB-SubCell"/>
</dbReference>
<dbReference type="GO" id="GO:0006355">
    <property type="term" value="P:regulation of DNA-templated transcription"/>
    <property type="evidence" value="ECO:0007669"/>
    <property type="project" value="InterPro"/>
</dbReference>
<dbReference type="eggNOG" id="KOG0773">
    <property type="taxonomic scope" value="Eukaryota"/>
</dbReference>
<reference evidence="6 7" key="1">
    <citation type="journal article" date="2004" name="Science">
        <title>The genome of the diatom Thalassiosira pseudonana: ecology, evolution, and metabolism.</title>
        <authorList>
            <person name="Armbrust E.V."/>
            <person name="Berges J.A."/>
            <person name="Bowler C."/>
            <person name="Green B.R."/>
            <person name="Martinez D."/>
            <person name="Putnam N.H."/>
            <person name="Zhou S."/>
            <person name="Allen A.E."/>
            <person name="Apt K.E."/>
            <person name="Bechner M."/>
            <person name="Brzezinski M.A."/>
            <person name="Chaal B.K."/>
            <person name="Chiovitti A."/>
            <person name="Davis A.K."/>
            <person name="Demarest M.S."/>
            <person name="Detter J.C."/>
            <person name="Glavina T."/>
            <person name="Goodstein D."/>
            <person name="Hadi M.Z."/>
            <person name="Hellsten U."/>
            <person name="Hildebrand M."/>
            <person name="Jenkins B.D."/>
            <person name="Jurka J."/>
            <person name="Kapitonov V.V."/>
            <person name="Kroger N."/>
            <person name="Lau W.W."/>
            <person name="Lane T.W."/>
            <person name="Larimer F.W."/>
            <person name="Lippmeier J.C."/>
            <person name="Lucas S."/>
            <person name="Medina M."/>
            <person name="Montsant A."/>
            <person name="Obornik M."/>
            <person name="Parker M.S."/>
            <person name="Palenik B."/>
            <person name="Pazour G.J."/>
            <person name="Richardson P.M."/>
            <person name="Rynearson T.A."/>
            <person name="Saito M.A."/>
            <person name="Schwartz D.C."/>
            <person name="Thamatrakoln K."/>
            <person name="Valentin K."/>
            <person name="Vardi A."/>
            <person name="Wilkerson F.P."/>
            <person name="Rokhsar D.S."/>
        </authorList>
    </citation>
    <scope>NUCLEOTIDE SEQUENCE [LARGE SCALE GENOMIC DNA]</scope>
    <source>
        <strain evidence="6 7">CCMP1335</strain>
    </source>
</reference>
<proteinExistence type="predicted"/>
<dbReference type="InterPro" id="IPR001356">
    <property type="entry name" value="HD"/>
</dbReference>
<dbReference type="InterPro" id="IPR009057">
    <property type="entry name" value="Homeodomain-like_sf"/>
</dbReference>
<dbReference type="RefSeq" id="XP_002288601.1">
    <property type="nucleotide sequence ID" value="XM_002288565.1"/>
</dbReference>
<dbReference type="CDD" id="cd00086">
    <property type="entry name" value="homeodomain"/>
    <property type="match status" value="1"/>
</dbReference>
<protein>
    <recommendedName>
        <fullName evidence="5">Homeobox domain-containing protein</fullName>
    </recommendedName>
</protein>
<dbReference type="Proteomes" id="UP000001449">
    <property type="component" value="Chromosome 3"/>
</dbReference>
<sequence>QCMNKKRTTMRLPQETVNYLKAWMMSPEHISHPYPSEQEKAEIMVETGIELKQLTNWFLNNCKRYWKPRE</sequence>
<evidence type="ECO:0000313" key="7">
    <source>
        <dbReference type="Proteomes" id="UP000001449"/>
    </source>
</evidence>
<dbReference type="SUPFAM" id="SSF46689">
    <property type="entry name" value="Homeodomain-like"/>
    <property type="match status" value="1"/>
</dbReference>
<name>B8BWI6_THAPS</name>
<dbReference type="InterPro" id="IPR050224">
    <property type="entry name" value="TALE_homeobox"/>
</dbReference>
<accession>B8BWI6</accession>
<dbReference type="Gene3D" id="1.10.10.60">
    <property type="entry name" value="Homeodomain-like"/>
    <property type="match status" value="1"/>
</dbReference>
<gene>
    <name evidence="6" type="primary">HBP7</name>
    <name evidence="6" type="ORF">THAPSDRAFT_261967</name>
</gene>
<keyword evidence="3 4" id="KW-0539">Nucleus</keyword>
<dbReference type="InParanoid" id="B8BWI6"/>
<reference evidence="6 7" key="2">
    <citation type="journal article" date="2008" name="Nature">
        <title>The Phaeodactylum genome reveals the evolutionary history of diatom genomes.</title>
        <authorList>
            <person name="Bowler C."/>
            <person name="Allen A.E."/>
            <person name="Badger J.H."/>
            <person name="Grimwood J."/>
            <person name="Jabbari K."/>
            <person name="Kuo A."/>
            <person name="Maheswari U."/>
            <person name="Martens C."/>
            <person name="Maumus F."/>
            <person name="Otillar R.P."/>
            <person name="Rayko E."/>
            <person name="Salamov A."/>
            <person name="Vandepoele K."/>
            <person name="Beszteri B."/>
            <person name="Gruber A."/>
            <person name="Heijde M."/>
            <person name="Katinka M."/>
            <person name="Mock T."/>
            <person name="Valentin K."/>
            <person name="Verret F."/>
            <person name="Berges J.A."/>
            <person name="Brownlee C."/>
            <person name="Cadoret J.P."/>
            <person name="Chiovitti A."/>
            <person name="Choi C.J."/>
            <person name="Coesel S."/>
            <person name="De Martino A."/>
            <person name="Detter J.C."/>
            <person name="Durkin C."/>
            <person name="Falciatore A."/>
            <person name="Fournet J."/>
            <person name="Haruta M."/>
            <person name="Huysman M.J."/>
            <person name="Jenkins B.D."/>
            <person name="Jiroutova K."/>
            <person name="Jorgensen R.E."/>
            <person name="Joubert Y."/>
            <person name="Kaplan A."/>
            <person name="Kroger N."/>
            <person name="Kroth P.G."/>
            <person name="La Roche J."/>
            <person name="Lindquist E."/>
            <person name="Lommer M."/>
            <person name="Martin-Jezequel V."/>
            <person name="Lopez P.J."/>
            <person name="Lucas S."/>
            <person name="Mangogna M."/>
            <person name="McGinnis K."/>
            <person name="Medlin L.K."/>
            <person name="Montsant A."/>
            <person name="Oudot-Le Secq M.P."/>
            <person name="Napoli C."/>
            <person name="Obornik M."/>
            <person name="Parker M.S."/>
            <person name="Petit J.L."/>
            <person name="Porcel B.M."/>
            <person name="Poulsen N."/>
            <person name="Robison M."/>
            <person name="Rychlewski L."/>
            <person name="Rynearson T.A."/>
            <person name="Schmutz J."/>
            <person name="Shapiro H."/>
            <person name="Siaut M."/>
            <person name="Stanley M."/>
            <person name="Sussman M.R."/>
            <person name="Taylor A.R."/>
            <person name="Vardi A."/>
            <person name="von Dassow P."/>
            <person name="Vyverman W."/>
            <person name="Willis A."/>
            <person name="Wyrwicz L.S."/>
            <person name="Rokhsar D.S."/>
            <person name="Weissenbach J."/>
            <person name="Armbrust E.V."/>
            <person name="Green B.R."/>
            <person name="Van de Peer Y."/>
            <person name="Grigoriev I.V."/>
        </authorList>
    </citation>
    <scope>NUCLEOTIDE SEQUENCE [LARGE SCALE GENOMIC DNA]</scope>
    <source>
        <strain evidence="6 7">CCMP1335</strain>
    </source>
</reference>
<dbReference type="HOGENOM" id="CLU_049543_14_1_1"/>
<dbReference type="KEGG" id="tps:THAPSDRAFT_261967"/>
<evidence type="ECO:0000256" key="4">
    <source>
        <dbReference type="PROSITE-ProRule" id="PRU00108"/>
    </source>
</evidence>
<evidence type="ECO:0000256" key="3">
    <source>
        <dbReference type="ARBA" id="ARBA00023242"/>
    </source>
</evidence>
<evidence type="ECO:0000256" key="1">
    <source>
        <dbReference type="ARBA" id="ARBA00023125"/>
    </source>
</evidence>